<dbReference type="Proteomes" id="UP000314294">
    <property type="component" value="Unassembled WGS sequence"/>
</dbReference>
<protein>
    <submittedName>
        <fullName evidence="1">Uncharacterized protein</fullName>
    </submittedName>
</protein>
<keyword evidence="2" id="KW-1185">Reference proteome</keyword>
<accession>A0A4Z2GQ77</accession>
<sequence>MSVNCSSPLLIGLRLHQDALRSVVKGDAGVRRAEAAGLGRGPRRQRLVGARDVGAGRGQRALADRLVDVLHRLEHALAVEPEENRAENRTREHELIVLAYFCSSHSGSTICERRCVISSCWREASPVLRANSSAMVEIWRLDISDGIELRGRDEKLQQLVLQVQLVVQLGHLEEDRFMFMRTDHSTRHERRSSFRDRASPDLFYIITRILSPDSRKYLSVSSICSAVRSSLASGATRGVCSQSSCS</sequence>
<name>A0A4Z2GQ77_9TELE</name>
<organism evidence="1 2">
    <name type="scientific">Liparis tanakae</name>
    <name type="common">Tanaka's snailfish</name>
    <dbReference type="NCBI Taxonomy" id="230148"/>
    <lineage>
        <taxon>Eukaryota</taxon>
        <taxon>Metazoa</taxon>
        <taxon>Chordata</taxon>
        <taxon>Craniata</taxon>
        <taxon>Vertebrata</taxon>
        <taxon>Euteleostomi</taxon>
        <taxon>Actinopterygii</taxon>
        <taxon>Neopterygii</taxon>
        <taxon>Teleostei</taxon>
        <taxon>Neoteleostei</taxon>
        <taxon>Acanthomorphata</taxon>
        <taxon>Eupercaria</taxon>
        <taxon>Perciformes</taxon>
        <taxon>Cottioidei</taxon>
        <taxon>Cottales</taxon>
        <taxon>Liparidae</taxon>
        <taxon>Liparis</taxon>
    </lineage>
</organism>
<evidence type="ECO:0000313" key="2">
    <source>
        <dbReference type="Proteomes" id="UP000314294"/>
    </source>
</evidence>
<dbReference type="EMBL" id="SRLO01000472">
    <property type="protein sequence ID" value="TNN54862.1"/>
    <property type="molecule type" value="Genomic_DNA"/>
</dbReference>
<proteinExistence type="predicted"/>
<gene>
    <name evidence="1" type="ORF">EYF80_034892</name>
</gene>
<reference evidence="1 2" key="1">
    <citation type="submission" date="2019-03" db="EMBL/GenBank/DDBJ databases">
        <title>First draft genome of Liparis tanakae, snailfish: a comprehensive survey of snailfish specific genes.</title>
        <authorList>
            <person name="Kim W."/>
            <person name="Song I."/>
            <person name="Jeong J.-H."/>
            <person name="Kim D."/>
            <person name="Kim S."/>
            <person name="Ryu S."/>
            <person name="Song J.Y."/>
            <person name="Lee S.K."/>
        </authorList>
    </citation>
    <scope>NUCLEOTIDE SEQUENCE [LARGE SCALE GENOMIC DNA]</scope>
    <source>
        <tissue evidence="1">Muscle</tissue>
    </source>
</reference>
<dbReference type="AlphaFoldDB" id="A0A4Z2GQ77"/>
<evidence type="ECO:0000313" key="1">
    <source>
        <dbReference type="EMBL" id="TNN54862.1"/>
    </source>
</evidence>
<comment type="caution">
    <text evidence="1">The sequence shown here is derived from an EMBL/GenBank/DDBJ whole genome shotgun (WGS) entry which is preliminary data.</text>
</comment>